<evidence type="ECO:0000256" key="1">
    <source>
        <dbReference type="ARBA" id="ARBA00022723"/>
    </source>
</evidence>
<keyword evidence="3" id="KW-0238">DNA-binding</keyword>
<evidence type="ECO:0000259" key="7">
    <source>
        <dbReference type="PROSITE" id="PS50048"/>
    </source>
</evidence>
<dbReference type="GO" id="GO:0003677">
    <property type="term" value="F:DNA binding"/>
    <property type="evidence" value="ECO:0007669"/>
    <property type="project" value="UniProtKB-KW"/>
</dbReference>
<dbReference type="InterPro" id="IPR007219">
    <property type="entry name" value="XnlR_reg_dom"/>
</dbReference>
<evidence type="ECO:0000256" key="6">
    <source>
        <dbReference type="SAM" id="MobiDB-lite"/>
    </source>
</evidence>
<protein>
    <recommendedName>
        <fullName evidence="7">Zn(2)-C6 fungal-type domain-containing protein</fullName>
    </recommendedName>
</protein>
<evidence type="ECO:0000313" key="9">
    <source>
        <dbReference type="Proteomes" id="UP000019478"/>
    </source>
</evidence>
<evidence type="ECO:0000256" key="5">
    <source>
        <dbReference type="ARBA" id="ARBA00023242"/>
    </source>
</evidence>
<dbReference type="CDD" id="cd00067">
    <property type="entry name" value="GAL4"/>
    <property type="match status" value="1"/>
</dbReference>
<feature type="compositionally biased region" description="Low complexity" evidence="6">
    <location>
        <begin position="101"/>
        <end position="115"/>
    </location>
</feature>
<dbReference type="GO" id="GO:0000981">
    <property type="term" value="F:DNA-binding transcription factor activity, RNA polymerase II-specific"/>
    <property type="evidence" value="ECO:0007669"/>
    <property type="project" value="InterPro"/>
</dbReference>
<dbReference type="OrthoDB" id="3266505at2759"/>
<dbReference type="PANTHER" id="PTHR46910">
    <property type="entry name" value="TRANSCRIPTION FACTOR PDR1"/>
    <property type="match status" value="1"/>
</dbReference>
<dbReference type="AlphaFoldDB" id="W9YAM8"/>
<dbReference type="Proteomes" id="UP000019478">
    <property type="component" value="Unassembled WGS sequence"/>
</dbReference>
<evidence type="ECO:0000256" key="4">
    <source>
        <dbReference type="ARBA" id="ARBA00023163"/>
    </source>
</evidence>
<feature type="region of interest" description="Disordered" evidence="6">
    <location>
        <begin position="142"/>
        <end position="184"/>
    </location>
</feature>
<dbReference type="Gene3D" id="4.10.240.10">
    <property type="entry name" value="Zn(2)-C6 fungal-type DNA-binding domain"/>
    <property type="match status" value="1"/>
</dbReference>
<keyword evidence="5" id="KW-0539">Nucleus</keyword>
<name>W9YAM8_9EURO</name>
<dbReference type="RefSeq" id="XP_007731274.1">
    <property type="nucleotide sequence ID" value="XM_007733084.1"/>
</dbReference>
<dbReference type="PROSITE" id="PS50048">
    <property type="entry name" value="ZN2_CY6_FUNGAL_2"/>
    <property type="match status" value="1"/>
</dbReference>
<dbReference type="PANTHER" id="PTHR46910:SF11">
    <property type="entry name" value="ZN(2)-C6 FUNGAL-TYPE DOMAIN-CONTAINING PROTEIN"/>
    <property type="match status" value="1"/>
</dbReference>
<feature type="domain" description="Zn(2)-C6 fungal-type" evidence="7">
    <location>
        <begin position="53"/>
        <end position="82"/>
    </location>
</feature>
<dbReference type="SMART" id="SM00906">
    <property type="entry name" value="Fungal_trans"/>
    <property type="match status" value="1"/>
</dbReference>
<keyword evidence="9" id="KW-1185">Reference proteome</keyword>
<proteinExistence type="predicted"/>
<sequence>MITSSTNTSADAGLVTPVEEPPAITIFPGYQPNAGTADTQTANRKRGRYVARACWDCQRRKVKCSGEQPCRHCRVARLECLYSSGRFRKQKTRDLPRQDVPRAGSNSSSSNGRAPEVTTHDLSTWKSDVLARIASLEKELEVARRVRPTDSPRLESSGLAVVPPGSVSSRELQDNSPLVTDDEDNEVNHARPRFQSGTDLVTPISILERTVEGGGYFQETASTGHEKPASLSRWRHTKPARFSGCCDRALQLWDPENKDEDIETLRNYINTYFICMNKHHLGIDEDELLSRFERYLAQDYTGFTSMDLLQTVALVRLMVAVVKILDEYCINSKHVPGWEEFAYAKHLLGHTMWLGNGDFRTIQCLHLETLYCLFIERTNAAAESMSAAVRLSYQLGLHDQNSWQSDHDQFPPSVRRRLFWCLYCLDRQVALYSGMPYMIRESDFRVDQPSLLDVDSNKDGPASVGSGHGELSPLSLQYQSSIPYSQATIKWAKLCSEIWDAMFGITATKPPTQDFVVAMDARILLLIQDLPAELRWRPEVIEHSQNENLPLYVYRQSIIINVRANHLRLLLRRQDMMTLAYHERTAEACITIATQTINAISTFHASPLSQRTDRYSSASFLAGAMLPLICIIVKEHDKDKVGAVVVAAFQKALALLQDISRGLTFARRMLHRLGRLIEAANRVIMGKSQTDVVQPPEDEQWLADTFASLDQSWFALTDDQQLLSRRNAGPGQDLVDNSFLENMPPGVNQGGTVAAVGRDYEMNMFDLMY</sequence>
<dbReference type="Pfam" id="PF04082">
    <property type="entry name" value="Fungal_trans"/>
    <property type="match status" value="1"/>
</dbReference>
<feature type="region of interest" description="Disordered" evidence="6">
    <location>
        <begin position="91"/>
        <end position="120"/>
    </location>
</feature>
<evidence type="ECO:0000256" key="2">
    <source>
        <dbReference type="ARBA" id="ARBA00023015"/>
    </source>
</evidence>
<dbReference type="GeneID" id="19167074"/>
<dbReference type="EMBL" id="AMGY01000002">
    <property type="protein sequence ID" value="EXJ89877.1"/>
    <property type="molecule type" value="Genomic_DNA"/>
</dbReference>
<dbReference type="InterPro" id="IPR036864">
    <property type="entry name" value="Zn2-C6_fun-type_DNA-bd_sf"/>
</dbReference>
<keyword evidence="2" id="KW-0805">Transcription regulation</keyword>
<feature type="compositionally biased region" description="Polar residues" evidence="6">
    <location>
        <begin position="166"/>
        <end position="178"/>
    </location>
</feature>
<dbReference type="InterPro" id="IPR001138">
    <property type="entry name" value="Zn2Cys6_DnaBD"/>
</dbReference>
<feature type="region of interest" description="Disordered" evidence="6">
    <location>
        <begin position="23"/>
        <end position="43"/>
    </location>
</feature>
<feature type="compositionally biased region" description="Basic and acidic residues" evidence="6">
    <location>
        <begin position="142"/>
        <end position="153"/>
    </location>
</feature>
<accession>W9YAM8</accession>
<comment type="caution">
    <text evidence="8">The sequence shown here is derived from an EMBL/GenBank/DDBJ whole genome shotgun (WGS) entry which is preliminary data.</text>
</comment>
<dbReference type="HOGENOM" id="CLU_021978_0_0_1"/>
<dbReference type="SUPFAM" id="SSF57701">
    <property type="entry name" value="Zn2/Cys6 DNA-binding domain"/>
    <property type="match status" value="1"/>
</dbReference>
<gene>
    <name evidence="8" type="ORF">A1O3_02944</name>
</gene>
<keyword evidence="4" id="KW-0804">Transcription</keyword>
<dbReference type="InterPro" id="IPR050987">
    <property type="entry name" value="AtrR-like"/>
</dbReference>
<dbReference type="STRING" id="1182542.W9YAM8"/>
<dbReference type="eggNOG" id="ENOG502S5RK">
    <property type="taxonomic scope" value="Eukaryota"/>
</dbReference>
<dbReference type="GO" id="GO:0006351">
    <property type="term" value="P:DNA-templated transcription"/>
    <property type="evidence" value="ECO:0007669"/>
    <property type="project" value="InterPro"/>
</dbReference>
<evidence type="ECO:0000256" key="3">
    <source>
        <dbReference type="ARBA" id="ARBA00023125"/>
    </source>
</evidence>
<dbReference type="CDD" id="cd12148">
    <property type="entry name" value="fungal_TF_MHR"/>
    <property type="match status" value="1"/>
</dbReference>
<organism evidence="8 9">
    <name type="scientific">Capronia epimyces CBS 606.96</name>
    <dbReference type="NCBI Taxonomy" id="1182542"/>
    <lineage>
        <taxon>Eukaryota</taxon>
        <taxon>Fungi</taxon>
        <taxon>Dikarya</taxon>
        <taxon>Ascomycota</taxon>
        <taxon>Pezizomycotina</taxon>
        <taxon>Eurotiomycetes</taxon>
        <taxon>Chaetothyriomycetidae</taxon>
        <taxon>Chaetothyriales</taxon>
        <taxon>Herpotrichiellaceae</taxon>
        <taxon>Capronia</taxon>
    </lineage>
</organism>
<keyword evidence="1" id="KW-0479">Metal-binding</keyword>
<dbReference type="Pfam" id="PF00172">
    <property type="entry name" value="Zn_clus"/>
    <property type="match status" value="1"/>
</dbReference>
<dbReference type="GO" id="GO:0008270">
    <property type="term" value="F:zinc ion binding"/>
    <property type="evidence" value="ECO:0007669"/>
    <property type="project" value="InterPro"/>
</dbReference>
<evidence type="ECO:0000313" key="8">
    <source>
        <dbReference type="EMBL" id="EXJ89877.1"/>
    </source>
</evidence>
<reference evidence="8 9" key="1">
    <citation type="submission" date="2013-03" db="EMBL/GenBank/DDBJ databases">
        <title>The Genome Sequence of Capronia epimyces CBS 606.96.</title>
        <authorList>
            <consortium name="The Broad Institute Genomics Platform"/>
            <person name="Cuomo C."/>
            <person name="de Hoog S."/>
            <person name="Gorbushina A."/>
            <person name="Walker B."/>
            <person name="Young S.K."/>
            <person name="Zeng Q."/>
            <person name="Gargeya S."/>
            <person name="Fitzgerald M."/>
            <person name="Haas B."/>
            <person name="Abouelleil A."/>
            <person name="Allen A.W."/>
            <person name="Alvarado L."/>
            <person name="Arachchi H.M."/>
            <person name="Berlin A.M."/>
            <person name="Chapman S.B."/>
            <person name="Gainer-Dewar J."/>
            <person name="Goldberg J."/>
            <person name="Griggs A."/>
            <person name="Gujja S."/>
            <person name="Hansen M."/>
            <person name="Howarth C."/>
            <person name="Imamovic A."/>
            <person name="Ireland A."/>
            <person name="Larimer J."/>
            <person name="McCowan C."/>
            <person name="Murphy C."/>
            <person name="Pearson M."/>
            <person name="Poon T.W."/>
            <person name="Priest M."/>
            <person name="Roberts A."/>
            <person name="Saif S."/>
            <person name="Shea T."/>
            <person name="Sisk P."/>
            <person name="Sykes S."/>
            <person name="Wortman J."/>
            <person name="Nusbaum C."/>
            <person name="Birren B."/>
        </authorList>
    </citation>
    <scope>NUCLEOTIDE SEQUENCE [LARGE SCALE GENOMIC DNA]</scope>
    <source>
        <strain evidence="8 9">CBS 606.96</strain>
    </source>
</reference>
<dbReference type="SMART" id="SM00066">
    <property type="entry name" value="GAL4"/>
    <property type="match status" value="1"/>
</dbReference>
<feature type="compositionally biased region" description="Polar residues" evidence="6">
    <location>
        <begin position="33"/>
        <end position="42"/>
    </location>
</feature>